<evidence type="ECO:0000313" key="3">
    <source>
        <dbReference type="Proteomes" id="UP000800039"/>
    </source>
</evidence>
<evidence type="ECO:0000313" key="2">
    <source>
        <dbReference type="EMBL" id="KAF1850558.1"/>
    </source>
</evidence>
<feature type="region of interest" description="Disordered" evidence="1">
    <location>
        <begin position="475"/>
        <end position="537"/>
    </location>
</feature>
<evidence type="ECO:0000256" key="1">
    <source>
        <dbReference type="SAM" id="MobiDB-lite"/>
    </source>
</evidence>
<organism evidence="2 3">
    <name type="scientific">Cucurbitaria berberidis CBS 394.84</name>
    <dbReference type="NCBI Taxonomy" id="1168544"/>
    <lineage>
        <taxon>Eukaryota</taxon>
        <taxon>Fungi</taxon>
        <taxon>Dikarya</taxon>
        <taxon>Ascomycota</taxon>
        <taxon>Pezizomycotina</taxon>
        <taxon>Dothideomycetes</taxon>
        <taxon>Pleosporomycetidae</taxon>
        <taxon>Pleosporales</taxon>
        <taxon>Pleosporineae</taxon>
        <taxon>Cucurbitariaceae</taxon>
        <taxon>Cucurbitaria</taxon>
    </lineage>
</organism>
<reference evidence="2" key="1">
    <citation type="submission" date="2020-01" db="EMBL/GenBank/DDBJ databases">
        <authorList>
            <consortium name="DOE Joint Genome Institute"/>
            <person name="Haridas S."/>
            <person name="Albert R."/>
            <person name="Binder M."/>
            <person name="Bloem J."/>
            <person name="Labutti K."/>
            <person name="Salamov A."/>
            <person name="Andreopoulos B."/>
            <person name="Baker S.E."/>
            <person name="Barry K."/>
            <person name="Bills G."/>
            <person name="Bluhm B.H."/>
            <person name="Cannon C."/>
            <person name="Castanera R."/>
            <person name="Culley D.E."/>
            <person name="Daum C."/>
            <person name="Ezra D."/>
            <person name="Gonzalez J.B."/>
            <person name="Henrissat B."/>
            <person name="Kuo A."/>
            <person name="Liang C."/>
            <person name="Lipzen A."/>
            <person name="Lutzoni F."/>
            <person name="Magnuson J."/>
            <person name="Mondo S."/>
            <person name="Nolan M."/>
            <person name="Ohm R."/>
            <person name="Pangilinan J."/>
            <person name="Park H.-J."/>
            <person name="Ramirez L."/>
            <person name="Alfaro M."/>
            <person name="Sun H."/>
            <person name="Tritt A."/>
            <person name="Yoshinaga Y."/>
            <person name="Zwiers L.-H."/>
            <person name="Turgeon B.G."/>
            <person name="Goodwin S.B."/>
            <person name="Spatafora J.W."/>
            <person name="Crous P.W."/>
            <person name="Grigoriev I.V."/>
        </authorList>
    </citation>
    <scope>NUCLEOTIDE SEQUENCE</scope>
    <source>
        <strain evidence="2">CBS 394.84</strain>
    </source>
</reference>
<proteinExistence type="predicted"/>
<keyword evidence="3" id="KW-1185">Reference proteome</keyword>
<name>A0A9P4GQ41_9PLEO</name>
<feature type="compositionally biased region" description="Basic and acidic residues" evidence="1">
    <location>
        <begin position="481"/>
        <end position="537"/>
    </location>
</feature>
<sequence length="571" mass="64465">MATVTLDQPAALNEPATSNATATLTSTQGGGATSEVRDAVLLKFLADYNKKPLSALRLDLNKLAYGDSDITKQPQQMHEILTKHGYGDLTAEEIQKLLQPPRPNAKSEPITTPVQTSPVPTEKATFSLTLFSGSYNVTTPNPPTFVLYVEDDSGGIRFDDKSKYSPTLEIDGVGDYWATWTANEPSNTPKMEYKVKFTSQWDDKEERIDKSFQGYFKKPGKEGTTPFNGTLQKPAEVPKTAKWWEDTGKWVMLGVPLGWTISSYLWTVKRDSVKTKAATRQSQTAAAENKSKAECALAERHIQSTNPARKEALLRSIRKGMAETVTEYVKKKYPGEDAEQRVGNFEPKFEGADKDLAKKLSDRRKTEIQIWMEANGPVPESQILEEMVKQGQYSKKDFEARTFRIREQASQLIANNLSSFGSDYQMGEMLVVDAVRSYNYTSAKTSVVNTNGKIAAADKQLEDVAALDRKYNEYANSHPLQKPDNESIEDFEKRKGKEEKEFKELTEAKTAREEIKKVAEREKKDLEEKRTERAKYEEKAKHDIFDGVDKVDKPRERKDVIEKFKKNLGFP</sequence>
<comment type="caution">
    <text evidence="2">The sequence shown here is derived from an EMBL/GenBank/DDBJ whole genome shotgun (WGS) entry which is preliminary data.</text>
</comment>
<protein>
    <submittedName>
        <fullName evidence="2">Uncharacterized protein</fullName>
    </submittedName>
</protein>
<dbReference type="Proteomes" id="UP000800039">
    <property type="component" value="Unassembled WGS sequence"/>
</dbReference>
<dbReference type="AlphaFoldDB" id="A0A9P4GQ41"/>
<dbReference type="GeneID" id="63849685"/>
<dbReference type="RefSeq" id="XP_040793121.1">
    <property type="nucleotide sequence ID" value="XM_040932434.1"/>
</dbReference>
<gene>
    <name evidence="2" type="ORF">K460DRAFT_361331</name>
</gene>
<accession>A0A9P4GQ41</accession>
<dbReference type="EMBL" id="ML976614">
    <property type="protein sequence ID" value="KAF1850558.1"/>
    <property type="molecule type" value="Genomic_DNA"/>
</dbReference>